<evidence type="ECO:0000256" key="1">
    <source>
        <dbReference type="ARBA" id="ARBA00004651"/>
    </source>
</evidence>
<reference evidence="11" key="2">
    <citation type="submission" date="2025-08" db="UniProtKB">
        <authorList>
            <consortium name="Ensembl"/>
        </authorList>
    </citation>
    <scope>IDENTIFICATION</scope>
</reference>
<evidence type="ECO:0000256" key="3">
    <source>
        <dbReference type="ARBA" id="ARBA00022606"/>
    </source>
</evidence>
<reference evidence="11" key="3">
    <citation type="submission" date="2025-09" db="UniProtKB">
        <authorList>
            <consortium name="Ensembl"/>
        </authorList>
    </citation>
    <scope>IDENTIFICATION</scope>
</reference>
<feature type="transmembrane region" description="Helical" evidence="9">
    <location>
        <begin position="98"/>
        <end position="120"/>
    </location>
</feature>
<dbReference type="PANTHER" id="PTHR26453">
    <property type="entry name" value="OLFACTORY RECEPTOR"/>
    <property type="match status" value="1"/>
</dbReference>
<sequence>MNKGNDSSVTEFLLLGFSVFGKKPTLLFLGFSLIYGTILVFNLTIMSVILFDRTLHSPMYFLLFAFSASETCTTFITIPKLLVTLVTGSQSISFVGCAMQMFFFSVFAANNCCLLAAMAYDRYVAICCPLQYQVLMNKRICTQMVAASFVTGCIIALSINTLIFRLPFCGPNGIRHFFCDLLPVLRLACIDELVLHLTNIAIIILCAIVLLGTVLLMFVSYFYIISAILRIPSSLGRQKAFSTCASHLTVVITHFGCASFVYLRPKSSSSLDQDTLISVTYVFLTPLLNPVIYTLRNRDVKIAIKKLLAHSFRSQKL</sequence>
<protein>
    <submittedName>
        <fullName evidence="11">Olfactory receptor 10T2-like</fullName>
    </submittedName>
</protein>
<evidence type="ECO:0000256" key="9">
    <source>
        <dbReference type="SAM" id="Phobius"/>
    </source>
</evidence>
<evidence type="ECO:0000313" key="12">
    <source>
        <dbReference type="Proteomes" id="UP000472272"/>
    </source>
</evidence>
<evidence type="ECO:0000256" key="5">
    <source>
        <dbReference type="ARBA" id="ARBA00022725"/>
    </source>
</evidence>
<evidence type="ECO:0000259" key="10">
    <source>
        <dbReference type="PROSITE" id="PS50262"/>
    </source>
</evidence>
<keyword evidence="8" id="KW-0807">Transducer</keyword>
<keyword evidence="2" id="KW-1003">Cell membrane</keyword>
<dbReference type="InterPro" id="IPR000276">
    <property type="entry name" value="GPCR_Rhodpsn"/>
</dbReference>
<keyword evidence="12" id="KW-1185">Reference proteome</keyword>
<dbReference type="PRINTS" id="PR00237">
    <property type="entry name" value="GPCRRHODOPSN"/>
</dbReference>
<dbReference type="Proteomes" id="UP000472272">
    <property type="component" value="Chromosome 1"/>
</dbReference>
<feature type="transmembrane region" description="Helical" evidence="9">
    <location>
        <begin position="58"/>
        <end position="78"/>
    </location>
</feature>
<keyword evidence="5" id="KW-0552">Olfaction</keyword>
<dbReference type="InterPro" id="IPR000725">
    <property type="entry name" value="Olfact_rcpt"/>
</dbReference>
<dbReference type="FunFam" id="1.20.1070.10:FF:000001">
    <property type="entry name" value="Olfactory receptor"/>
    <property type="match status" value="1"/>
</dbReference>
<dbReference type="GO" id="GO:0004984">
    <property type="term" value="F:olfactory receptor activity"/>
    <property type="evidence" value="ECO:0007669"/>
    <property type="project" value="InterPro"/>
</dbReference>
<dbReference type="Pfam" id="PF13853">
    <property type="entry name" value="7tm_4"/>
    <property type="match status" value="1"/>
</dbReference>
<organism evidence="11 12">
    <name type="scientific">Podarcis muralis</name>
    <name type="common">Wall lizard</name>
    <name type="synonym">Lacerta muralis</name>
    <dbReference type="NCBI Taxonomy" id="64176"/>
    <lineage>
        <taxon>Eukaryota</taxon>
        <taxon>Metazoa</taxon>
        <taxon>Chordata</taxon>
        <taxon>Craniata</taxon>
        <taxon>Vertebrata</taxon>
        <taxon>Euteleostomi</taxon>
        <taxon>Lepidosauria</taxon>
        <taxon>Squamata</taxon>
        <taxon>Bifurcata</taxon>
        <taxon>Unidentata</taxon>
        <taxon>Episquamata</taxon>
        <taxon>Laterata</taxon>
        <taxon>Lacertibaenia</taxon>
        <taxon>Lacertidae</taxon>
        <taxon>Podarcis</taxon>
    </lineage>
</organism>
<dbReference type="GO" id="GO:0004930">
    <property type="term" value="F:G protein-coupled receptor activity"/>
    <property type="evidence" value="ECO:0007669"/>
    <property type="project" value="InterPro"/>
</dbReference>
<keyword evidence="4 9" id="KW-0812">Transmembrane</keyword>
<feature type="transmembrane region" description="Helical" evidence="9">
    <location>
        <begin position="140"/>
        <end position="163"/>
    </location>
</feature>
<evidence type="ECO:0000256" key="2">
    <source>
        <dbReference type="ARBA" id="ARBA00022475"/>
    </source>
</evidence>
<dbReference type="PRINTS" id="PR00245">
    <property type="entry name" value="OLFACTORYR"/>
</dbReference>
<dbReference type="GO" id="GO:0005886">
    <property type="term" value="C:plasma membrane"/>
    <property type="evidence" value="ECO:0007669"/>
    <property type="project" value="UniProtKB-SubCell"/>
</dbReference>
<dbReference type="Gene3D" id="1.20.1070.10">
    <property type="entry name" value="Rhodopsin 7-helix transmembrane proteins"/>
    <property type="match status" value="1"/>
</dbReference>
<keyword evidence="7 9" id="KW-0472">Membrane</keyword>
<dbReference type="InterPro" id="IPR017452">
    <property type="entry name" value="GPCR_Rhodpsn_7TM"/>
</dbReference>
<feature type="transmembrane region" description="Helical" evidence="9">
    <location>
        <begin position="275"/>
        <end position="295"/>
    </location>
</feature>
<evidence type="ECO:0000256" key="8">
    <source>
        <dbReference type="ARBA" id="ARBA00023224"/>
    </source>
</evidence>
<dbReference type="CDD" id="cd15225">
    <property type="entry name" value="7tmA_OR10A-like"/>
    <property type="match status" value="1"/>
</dbReference>
<reference evidence="11 12" key="1">
    <citation type="journal article" date="2019" name="Proc. Natl. Acad. Sci. U.S.A.">
        <title>Regulatory changes in pterin and carotenoid genes underlie balanced color polymorphisms in the wall lizard.</title>
        <authorList>
            <person name="Andrade P."/>
            <person name="Pinho C."/>
            <person name="Perez I de Lanuza G."/>
            <person name="Afonso S."/>
            <person name="Brejcha J."/>
            <person name="Rubin C.J."/>
            <person name="Wallerman O."/>
            <person name="Pereira P."/>
            <person name="Sabatino S.J."/>
            <person name="Bellati A."/>
            <person name="Pellitteri-Rosa D."/>
            <person name="Bosakova Z."/>
            <person name="Bunikis I."/>
            <person name="Carretero M.A."/>
            <person name="Feiner N."/>
            <person name="Marsik P."/>
            <person name="Pauperio F."/>
            <person name="Salvi D."/>
            <person name="Soler L."/>
            <person name="While G.M."/>
            <person name="Uller T."/>
            <person name="Font E."/>
            <person name="Andersson L."/>
            <person name="Carneiro M."/>
        </authorList>
    </citation>
    <scope>NUCLEOTIDE SEQUENCE</scope>
</reference>
<dbReference type="Ensembl" id="ENSPMRT00000016576.1">
    <property type="protein sequence ID" value="ENSPMRP00000015520.1"/>
    <property type="gene ID" value="ENSPMRG00000010348.1"/>
</dbReference>
<feature type="transmembrane region" description="Helical" evidence="9">
    <location>
        <begin position="200"/>
        <end position="224"/>
    </location>
</feature>
<keyword evidence="3" id="KW-0716">Sensory transduction</keyword>
<keyword evidence="6 9" id="KW-1133">Transmembrane helix</keyword>
<proteinExistence type="predicted"/>
<feature type="transmembrane region" description="Helical" evidence="9">
    <location>
        <begin position="26"/>
        <end position="51"/>
    </location>
</feature>
<feature type="transmembrane region" description="Helical" evidence="9">
    <location>
        <begin position="245"/>
        <end position="263"/>
    </location>
</feature>
<name>A0A670IUB0_PODMU</name>
<dbReference type="GeneTree" id="ENSGT00940000154227"/>
<evidence type="ECO:0000256" key="6">
    <source>
        <dbReference type="ARBA" id="ARBA00022989"/>
    </source>
</evidence>
<dbReference type="OMA" id="CAMQMFC"/>
<comment type="subcellular location">
    <subcellularLocation>
        <location evidence="1">Cell membrane</location>
        <topology evidence="1">Multi-pass membrane protein</topology>
    </subcellularLocation>
</comment>
<evidence type="ECO:0000313" key="11">
    <source>
        <dbReference type="Ensembl" id="ENSPMRP00000015520.1"/>
    </source>
</evidence>
<evidence type="ECO:0000256" key="4">
    <source>
        <dbReference type="ARBA" id="ARBA00022692"/>
    </source>
</evidence>
<feature type="domain" description="G-protein coupled receptors family 1 profile" evidence="10">
    <location>
        <begin position="41"/>
        <end position="293"/>
    </location>
</feature>
<dbReference type="SUPFAM" id="SSF81321">
    <property type="entry name" value="Family A G protein-coupled receptor-like"/>
    <property type="match status" value="1"/>
</dbReference>
<dbReference type="PROSITE" id="PS50262">
    <property type="entry name" value="G_PROTEIN_RECEP_F1_2"/>
    <property type="match status" value="1"/>
</dbReference>
<gene>
    <name evidence="11" type="primary">LOC114584352</name>
</gene>
<dbReference type="AlphaFoldDB" id="A0A670IUB0"/>
<evidence type="ECO:0000256" key="7">
    <source>
        <dbReference type="ARBA" id="ARBA00023136"/>
    </source>
</evidence>
<accession>A0A670IUB0</accession>